<comment type="caution">
    <text evidence="2">The sequence shown here is derived from an EMBL/GenBank/DDBJ whole genome shotgun (WGS) entry which is preliminary data.</text>
</comment>
<dbReference type="AlphaFoldDB" id="A0A6L8RYW5"/>
<dbReference type="Proteomes" id="UP000472916">
    <property type="component" value="Unassembled WGS sequence"/>
</dbReference>
<feature type="domain" description="DUF551" evidence="1">
    <location>
        <begin position="43"/>
        <end position="107"/>
    </location>
</feature>
<evidence type="ECO:0000313" key="2">
    <source>
        <dbReference type="EMBL" id="MZK40425.1"/>
    </source>
</evidence>
<dbReference type="EMBL" id="WWSC01000002">
    <property type="protein sequence ID" value="MZK40425.1"/>
    <property type="molecule type" value="Genomic_DNA"/>
</dbReference>
<evidence type="ECO:0000259" key="1">
    <source>
        <dbReference type="Pfam" id="PF04448"/>
    </source>
</evidence>
<gene>
    <name evidence="2" type="ORF">GT528_01590</name>
</gene>
<sequence>MERLTHKRENGIKRGYWSPNKKQELVDRLAMYEDREEGADFGKWIPCSERLPKDRQIVVADIECSIEGRMCIFAYFKIVNHMEHWINANTGFPVLANVVQWTPLAEPYKEEQ</sequence>
<protein>
    <submittedName>
        <fullName evidence="2">DUF551 domain-containing protein</fullName>
    </submittedName>
</protein>
<accession>A0A6L8RYW5</accession>
<name>A0A6L8RYW5_9FIRM</name>
<reference evidence="2 3" key="1">
    <citation type="journal article" date="2019" name="Nat. Med.">
        <title>A library of human gut bacterial isolates paired with longitudinal multiomics data enables mechanistic microbiome research.</title>
        <authorList>
            <person name="Poyet M."/>
            <person name="Groussin M."/>
            <person name="Gibbons S.M."/>
            <person name="Avila-Pacheco J."/>
            <person name="Jiang X."/>
            <person name="Kearney S.M."/>
            <person name="Perrotta A.R."/>
            <person name="Berdy B."/>
            <person name="Zhao S."/>
            <person name="Lieberman T.D."/>
            <person name="Swanson P.K."/>
            <person name="Smith M."/>
            <person name="Roesemann S."/>
            <person name="Alexander J.E."/>
            <person name="Rich S.A."/>
            <person name="Livny J."/>
            <person name="Vlamakis H."/>
            <person name="Clish C."/>
            <person name="Bullock K."/>
            <person name="Deik A."/>
            <person name="Scott J."/>
            <person name="Pierce K.A."/>
            <person name="Xavier R.J."/>
            <person name="Alm E.J."/>
        </authorList>
    </citation>
    <scope>NUCLEOTIDE SEQUENCE [LARGE SCALE GENOMIC DNA]</scope>
    <source>
        <strain evidence="2 3">BIOML-A6</strain>
    </source>
</reference>
<organism evidence="2 3">
    <name type="scientific">Dorea longicatena</name>
    <dbReference type="NCBI Taxonomy" id="88431"/>
    <lineage>
        <taxon>Bacteria</taxon>
        <taxon>Bacillati</taxon>
        <taxon>Bacillota</taxon>
        <taxon>Clostridia</taxon>
        <taxon>Lachnospirales</taxon>
        <taxon>Lachnospiraceae</taxon>
        <taxon>Dorea</taxon>
    </lineage>
</organism>
<dbReference type="RefSeq" id="WP_130096485.1">
    <property type="nucleotide sequence ID" value="NZ_JAAIMW010000003.1"/>
</dbReference>
<proteinExistence type="predicted"/>
<evidence type="ECO:0000313" key="3">
    <source>
        <dbReference type="Proteomes" id="UP000472916"/>
    </source>
</evidence>
<dbReference type="InterPro" id="IPR007539">
    <property type="entry name" value="DUF551"/>
</dbReference>
<dbReference type="Pfam" id="PF04448">
    <property type="entry name" value="DUF551"/>
    <property type="match status" value="1"/>
</dbReference>